<dbReference type="EMBL" id="CP003179">
    <property type="protein sequence ID" value="AEW05313.1"/>
    <property type="molecule type" value="Genomic_DNA"/>
</dbReference>
<keyword evidence="1" id="KW-1133">Transmembrane helix</keyword>
<feature type="transmembrane region" description="Helical" evidence="1">
    <location>
        <begin position="6"/>
        <end position="26"/>
    </location>
</feature>
<name>G8U064_SULAD</name>
<evidence type="ECO:0000313" key="2">
    <source>
        <dbReference type="EMBL" id="AEW05313.1"/>
    </source>
</evidence>
<reference evidence="2 3" key="2">
    <citation type="journal article" date="2012" name="Stand. Genomic Sci.">
        <title>Complete genome sequence of the moderately thermophilic mineral-sulfide-oxidizing firmicute Sulfobacillus acidophilus type strain (NAL(T)).</title>
        <authorList>
            <person name="Anderson I."/>
            <person name="Chertkov O."/>
            <person name="Chen A."/>
            <person name="Saunders E."/>
            <person name="Lapidus A."/>
            <person name="Nolan M."/>
            <person name="Lucas S."/>
            <person name="Hammon N."/>
            <person name="Deshpande S."/>
            <person name="Cheng J.F."/>
            <person name="Han C."/>
            <person name="Tapia R."/>
            <person name="Goodwin L.A."/>
            <person name="Pitluck S."/>
            <person name="Liolios K."/>
            <person name="Pagani I."/>
            <person name="Ivanova N."/>
            <person name="Mikhailova N."/>
            <person name="Pati A."/>
            <person name="Palaniappan K."/>
            <person name="Land M."/>
            <person name="Pan C."/>
            <person name="Rohde M."/>
            <person name="Pukall R."/>
            <person name="Goker M."/>
            <person name="Detter J.C."/>
            <person name="Woyke T."/>
            <person name="Bristow J."/>
            <person name="Eisen J.A."/>
            <person name="Markowitz V."/>
            <person name="Hugenholtz P."/>
            <person name="Kyrpides N.C."/>
            <person name="Klenk H.P."/>
            <person name="Mavromatis K."/>
        </authorList>
    </citation>
    <scope>NUCLEOTIDE SEQUENCE [LARGE SCALE GENOMIC DNA]</scope>
    <source>
        <strain evidence="3">ATCC 700253 / DSM 10332 / NAL</strain>
    </source>
</reference>
<dbReference type="AlphaFoldDB" id="G8U064"/>
<sequence length="106" mass="12482">MHWVLYFTYGFYVFTYLTGLTFFIRFDARRRPLRRRLIGMHLILAVTTFIMVTSIMAIGALPKPLPPPRTTAQQSFMWHIRQSHSAELERYLKSTNTLYPSVKSLP</sequence>
<evidence type="ECO:0000313" key="3">
    <source>
        <dbReference type="Proteomes" id="UP000005439"/>
    </source>
</evidence>
<keyword evidence="3" id="KW-1185">Reference proteome</keyword>
<evidence type="ECO:0000256" key="1">
    <source>
        <dbReference type="SAM" id="Phobius"/>
    </source>
</evidence>
<dbReference type="PATRIC" id="fig|679936.5.peg.1886"/>
<keyword evidence="1" id="KW-0472">Membrane</keyword>
<protein>
    <submittedName>
        <fullName evidence="2">Uncharacterized protein</fullName>
    </submittedName>
</protein>
<keyword evidence="1" id="KW-0812">Transmembrane</keyword>
<reference evidence="3" key="1">
    <citation type="submission" date="2011-12" db="EMBL/GenBank/DDBJ databases">
        <title>The complete genome of chromosome of Sulfobacillus acidophilus DSM 10332.</title>
        <authorList>
            <person name="Lucas S."/>
            <person name="Han J."/>
            <person name="Lapidus A."/>
            <person name="Bruce D."/>
            <person name="Goodwin L."/>
            <person name="Pitluck S."/>
            <person name="Peters L."/>
            <person name="Kyrpides N."/>
            <person name="Mavromatis K."/>
            <person name="Ivanova N."/>
            <person name="Mikhailova N."/>
            <person name="Chertkov O."/>
            <person name="Saunders E."/>
            <person name="Detter J.C."/>
            <person name="Tapia R."/>
            <person name="Han C."/>
            <person name="Land M."/>
            <person name="Hauser L."/>
            <person name="Markowitz V."/>
            <person name="Cheng J.-F."/>
            <person name="Hugenholtz P."/>
            <person name="Woyke T."/>
            <person name="Wu D."/>
            <person name="Pukall R."/>
            <person name="Gehrich-Schroeter G."/>
            <person name="Schneider S."/>
            <person name="Klenk H.-P."/>
            <person name="Eisen J.A."/>
        </authorList>
    </citation>
    <scope>NUCLEOTIDE SEQUENCE [LARGE SCALE GENOMIC DNA]</scope>
    <source>
        <strain evidence="3">ATCC 700253 / DSM 10332 / NAL</strain>
    </source>
</reference>
<dbReference type="STRING" id="679936.Sulac_1820"/>
<proteinExistence type="predicted"/>
<feature type="transmembrane region" description="Helical" evidence="1">
    <location>
        <begin position="38"/>
        <end position="61"/>
    </location>
</feature>
<dbReference type="Proteomes" id="UP000005439">
    <property type="component" value="Chromosome"/>
</dbReference>
<dbReference type="KEGG" id="sap:Sulac_1820"/>
<accession>G8U064</accession>
<gene>
    <name evidence="2" type="ordered locus">Sulac_1820</name>
</gene>
<dbReference type="HOGENOM" id="CLU_2221854_0_0_9"/>
<organism evidence="2 3">
    <name type="scientific">Sulfobacillus acidophilus (strain ATCC 700253 / DSM 10332 / NAL)</name>
    <dbReference type="NCBI Taxonomy" id="679936"/>
    <lineage>
        <taxon>Bacteria</taxon>
        <taxon>Bacillati</taxon>
        <taxon>Bacillota</taxon>
        <taxon>Clostridia</taxon>
        <taxon>Eubacteriales</taxon>
        <taxon>Clostridiales Family XVII. Incertae Sedis</taxon>
        <taxon>Sulfobacillus</taxon>
    </lineage>
</organism>